<feature type="domain" description="UspA" evidence="2">
    <location>
        <begin position="1"/>
        <end position="142"/>
    </location>
</feature>
<sequence length="284" mass="29466">MFQTVLIPIDGSEFGEAAVPWAVAAAAAGAALHLVHAHGFPPVEAGVVCDPTLDRALLAHEERYLDQLVARVRAAAPQLVIAARTTDVCLAPADALRAAVREIRPDLVVMATHGRGPLGRFFLGSVSDQMAQRSPVPVLLVRAPGATGAERPRLEELVVPLDGSPFAEQILGPAAALAAAFGCRSTLVCVADPATDRTGQRAEWYLEQVARSRPGGVISWTVVRGESAAASVLSVAGGDPNTGIALATHGRTGLGRLLHGSVADEVIRHAAGPVLVYHPTNEGP</sequence>
<dbReference type="SUPFAM" id="SSF52402">
    <property type="entry name" value="Adenine nucleotide alpha hydrolases-like"/>
    <property type="match status" value="2"/>
</dbReference>
<dbReference type="PANTHER" id="PTHR46268">
    <property type="entry name" value="STRESS RESPONSE PROTEIN NHAX"/>
    <property type="match status" value="1"/>
</dbReference>
<dbReference type="CDD" id="cd00293">
    <property type="entry name" value="USP-like"/>
    <property type="match status" value="2"/>
</dbReference>
<evidence type="ECO:0000313" key="4">
    <source>
        <dbReference type="Proteomes" id="UP000503447"/>
    </source>
</evidence>
<dbReference type="PANTHER" id="PTHR46268:SF6">
    <property type="entry name" value="UNIVERSAL STRESS PROTEIN UP12"/>
    <property type="match status" value="1"/>
</dbReference>
<evidence type="ECO:0000313" key="3">
    <source>
        <dbReference type="EMBL" id="QJW94978.1"/>
    </source>
</evidence>
<dbReference type="InterPro" id="IPR006016">
    <property type="entry name" value="UspA"/>
</dbReference>
<feature type="domain" description="UspA" evidence="2">
    <location>
        <begin position="157"/>
        <end position="278"/>
    </location>
</feature>
<dbReference type="Proteomes" id="UP000503447">
    <property type="component" value="Chromosome"/>
</dbReference>
<name>A0A6M5YM03_9BACT</name>
<protein>
    <recommendedName>
        <fullName evidence="2">UspA domain-containing protein</fullName>
    </recommendedName>
</protein>
<keyword evidence="4" id="KW-1185">Reference proteome</keyword>
<proteinExistence type="inferred from homology"/>
<comment type="similarity">
    <text evidence="1">Belongs to the universal stress protein A family.</text>
</comment>
<dbReference type="AlphaFoldDB" id="A0A6M5YM03"/>
<reference evidence="4" key="1">
    <citation type="submission" date="2020-05" db="EMBL/GenBank/DDBJ databases">
        <title>Frigoriglobus tundricola gen. nov., sp. nov., a psychrotolerant cellulolytic planctomycete of the family Gemmataceae with two divergent copies of 16S rRNA gene.</title>
        <authorList>
            <person name="Kulichevskaya I.S."/>
            <person name="Ivanova A.A."/>
            <person name="Naumoff D.G."/>
            <person name="Beletsky A.V."/>
            <person name="Rijpstra W.I.C."/>
            <person name="Sinninghe Damste J.S."/>
            <person name="Mardanov A.V."/>
            <person name="Ravin N.V."/>
            <person name="Dedysh S.N."/>
        </authorList>
    </citation>
    <scope>NUCLEOTIDE SEQUENCE [LARGE SCALE GENOMIC DNA]</scope>
    <source>
        <strain evidence="4">PL17</strain>
    </source>
</reference>
<dbReference type="EMBL" id="CP053452">
    <property type="protein sequence ID" value="QJW94978.1"/>
    <property type="molecule type" value="Genomic_DNA"/>
</dbReference>
<accession>A0A6M5YM03</accession>
<evidence type="ECO:0000259" key="2">
    <source>
        <dbReference type="Pfam" id="PF00582"/>
    </source>
</evidence>
<dbReference type="Gene3D" id="3.40.50.620">
    <property type="entry name" value="HUPs"/>
    <property type="match status" value="2"/>
</dbReference>
<gene>
    <name evidence="3" type="ORF">FTUN_2504</name>
</gene>
<dbReference type="KEGG" id="ftj:FTUN_2504"/>
<evidence type="ECO:0000256" key="1">
    <source>
        <dbReference type="ARBA" id="ARBA00008791"/>
    </source>
</evidence>
<dbReference type="InterPro" id="IPR006015">
    <property type="entry name" value="Universal_stress_UspA"/>
</dbReference>
<dbReference type="PRINTS" id="PR01438">
    <property type="entry name" value="UNVRSLSTRESS"/>
</dbReference>
<dbReference type="InterPro" id="IPR014729">
    <property type="entry name" value="Rossmann-like_a/b/a_fold"/>
</dbReference>
<dbReference type="Pfam" id="PF00582">
    <property type="entry name" value="Usp"/>
    <property type="match status" value="2"/>
</dbReference>
<dbReference type="RefSeq" id="WP_171470861.1">
    <property type="nucleotide sequence ID" value="NZ_CP053452.2"/>
</dbReference>
<organism evidence="3 4">
    <name type="scientific">Frigoriglobus tundricola</name>
    <dbReference type="NCBI Taxonomy" id="2774151"/>
    <lineage>
        <taxon>Bacteria</taxon>
        <taxon>Pseudomonadati</taxon>
        <taxon>Planctomycetota</taxon>
        <taxon>Planctomycetia</taxon>
        <taxon>Gemmatales</taxon>
        <taxon>Gemmataceae</taxon>
        <taxon>Frigoriglobus</taxon>
    </lineage>
</organism>